<accession>A0ABU6K596</accession>
<dbReference type="RefSeq" id="WP_327599823.1">
    <property type="nucleotide sequence ID" value="NZ_JAYXHS010000002.1"/>
</dbReference>
<dbReference type="Gene3D" id="2.30.30.880">
    <property type="match status" value="1"/>
</dbReference>
<evidence type="ECO:0000313" key="1">
    <source>
        <dbReference type="EMBL" id="MEC5386866.1"/>
    </source>
</evidence>
<dbReference type="EMBL" id="JAYXHS010000002">
    <property type="protein sequence ID" value="MEC5386866.1"/>
    <property type="molecule type" value="Genomic_DNA"/>
</dbReference>
<evidence type="ECO:0000313" key="2">
    <source>
        <dbReference type="Proteomes" id="UP001331561"/>
    </source>
</evidence>
<dbReference type="SUPFAM" id="SSF48208">
    <property type="entry name" value="Six-hairpin glycosidases"/>
    <property type="match status" value="1"/>
</dbReference>
<reference evidence="1 2" key="1">
    <citation type="submission" date="2024-01" db="EMBL/GenBank/DDBJ databases">
        <title>Uliginosibacterium soil sp. nov.</title>
        <authorList>
            <person name="Lv Y."/>
        </authorList>
    </citation>
    <scope>NUCLEOTIDE SEQUENCE [LARGE SCALE GENOMIC DNA]</scope>
    <source>
        <strain evidence="1 2">H3</strain>
    </source>
</reference>
<proteinExistence type="predicted"/>
<keyword evidence="2" id="KW-1185">Reference proteome</keyword>
<sequence length="566" mass="63603">MDKVRLDAVITHVQNIFREGGDLYHQPPAPIFADAIKVRGREQLNWVFPDGKESVISNLSCQQNFMRVLVGLSNLTGDEQYRDAAKANVRYYFDHYQDANGLLRWGGHQFIDLKTLEAVGPSEKDGVHELKNAFPYYDLMFEVDAAATTKFIKAFWNAHIYDWPTLEIGRHGEFTKAIDDTLLWNNDPYTRQPPYFEAKGLSFLNAGNDLIYAGAMLAKHTGNASAMLWVKRLADQFISARNPHTQLGAYQFSQPIKTEEAPSDDKTYSWFGDRAQRQLGPDFEPNPHPDPTRRRVLEATMLLKGQATTIYSENALMQLQLGHDLGDAGQELLDATRDGLLAFQRYAYEPATNTLKPLLTDGTDLSNFVLKRNGYYEKAGYELKPYPATSAYLLSYARAYLTTGATELWGMARGIARANGLGDIGDAPGRNHQVNLETSQDDPFALFAVLDLYVKTQTPDYLQLARAIGNNIYRKRFIQEIDGRSVGYFMASTELVYVNFDTHEPYALLALQAAIDGKPQAVPAFLNGAGYTEGDYRLPDGTVKTYQDRKMLDLKLGQALVELAKH</sequence>
<organism evidence="1 2">
    <name type="scientific">Uliginosibacterium silvisoli</name>
    <dbReference type="NCBI Taxonomy" id="3114758"/>
    <lineage>
        <taxon>Bacteria</taxon>
        <taxon>Pseudomonadati</taxon>
        <taxon>Pseudomonadota</taxon>
        <taxon>Betaproteobacteria</taxon>
        <taxon>Rhodocyclales</taxon>
        <taxon>Zoogloeaceae</taxon>
        <taxon>Uliginosibacterium</taxon>
    </lineage>
</organism>
<dbReference type="Proteomes" id="UP001331561">
    <property type="component" value="Unassembled WGS sequence"/>
</dbReference>
<dbReference type="Gene3D" id="3.90.105.40">
    <property type="match status" value="1"/>
</dbReference>
<name>A0ABU6K596_9RHOO</name>
<gene>
    <name evidence="1" type="ORF">VVD49_14120</name>
</gene>
<dbReference type="InterPro" id="IPR008928">
    <property type="entry name" value="6-hairpin_glycosidase_sf"/>
</dbReference>
<dbReference type="Gene3D" id="1.50.10.20">
    <property type="match status" value="1"/>
</dbReference>
<protein>
    <recommendedName>
        <fullName evidence="3">Pectate lyase</fullName>
    </recommendedName>
</protein>
<dbReference type="Pfam" id="PF06917">
    <property type="entry name" value="Pectate_lyase_2"/>
    <property type="match status" value="1"/>
</dbReference>
<dbReference type="InterPro" id="IPR010702">
    <property type="entry name" value="Pectate_lyase_2"/>
</dbReference>
<evidence type="ECO:0008006" key="3">
    <source>
        <dbReference type="Google" id="ProtNLM"/>
    </source>
</evidence>
<comment type="caution">
    <text evidence="1">The sequence shown here is derived from an EMBL/GenBank/DDBJ whole genome shotgun (WGS) entry which is preliminary data.</text>
</comment>